<accession>A0A2Z7CUH1</accession>
<evidence type="ECO:0000313" key="1">
    <source>
        <dbReference type="EMBL" id="KZV50742.1"/>
    </source>
</evidence>
<keyword evidence="2" id="KW-1185">Reference proteome</keyword>
<gene>
    <name evidence="1" type="ORF">F511_25055</name>
</gene>
<proteinExistence type="predicted"/>
<dbReference type="AlphaFoldDB" id="A0A2Z7CUH1"/>
<dbReference type="Proteomes" id="UP000250235">
    <property type="component" value="Unassembled WGS sequence"/>
</dbReference>
<protein>
    <submittedName>
        <fullName evidence="1">Uncharacterized protein</fullName>
    </submittedName>
</protein>
<sequence length="99" mass="10655">MVQITLGTSTVAVNTGLFWSNRYLLANRSRRCCQQISSLPPTDLVVAVNRSRHWLPTDFVTDQTSFCTVNSADNSTVHSAANSAVNAAVNPTVNSALTT</sequence>
<name>A0A2Z7CUH1_9LAMI</name>
<organism evidence="1 2">
    <name type="scientific">Dorcoceras hygrometricum</name>
    <dbReference type="NCBI Taxonomy" id="472368"/>
    <lineage>
        <taxon>Eukaryota</taxon>
        <taxon>Viridiplantae</taxon>
        <taxon>Streptophyta</taxon>
        <taxon>Embryophyta</taxon>
        <taxon>Tracheophyta</taxon>
        <taxon>Spermatophyta</taxon>
        <taxon>Magnoliopsida</taxon>
        <taxon>eudicotyledons</taxon>
        <taxon>Gunneridae</taxon>
        <taxon>Pentapetalae</taxon>
        <taxon>asterids</taxon>
        <taxon>lamiids</taxon>
        <taxon>Lamiales</taxon>
        <taxon>Gesneriaceae</taxon>
        <taxon>Didymocarpoideae</taxon>
        <taxon>Trichosporeae</taxon>
        <taxon>Loxocarpinae</taxon>
        <taxon>Dorcoceras</taxon>
    </lineage>
</organism>
<evidence type="ECO:0000313" key="2">
    <source>
        <dbReference type="Proteomes" id="UP000250235"/>
    </source>
</evidence>
<reference evidence="1 2" key="1">
    <citation type="journal article" date="2015" name="Proc. Natl. Acad. Sci. U.S.A.">
        <title>The resurrection genome of Boea hygrometrica: A blueprint for survival of dehydration.</title>
        <authorList>
            <person name="Xiao L."/>
            <person name="Yang G."/>
            <person name="Zhang L."/>
            <person name="Yang X."/>
            <person name="Zhao S."/>
            <person name="Ji Z."/>
            <person name="Zhou Q."/>
            <person name="Hu M."/>
            <person name="Wang Y."/>
            <person name="Chen M."/>
            <person name="Xu Y."/>
            <person name="Jin H."/>
            <person name="Xiao X."/>
            <person name="Hu G."/>
            <person name="Bao F."/>
            <person name="Hu Y."/>
            <person name="Wan P."/>
            <person name="Li L."/>
            <person name="Deng X."/>
            <person name="Kuang T."/>
            <person name="Xiang C."/>
            <person name="Zhu J.K."/>
            <person name="Oliver M.J."/>
            <person name="He Y."/>
        </authorList>
    </citation>
    <scope>NUCLEOTIDE SEQUENCE [LARGE SCALE GENOMIC DNA]</scope>
    <source>
        <strain evidence="2">cv. XS01</strain>
    </source>
</reference>
<dbReference type="EMBL" id="KQ992343">
    <property type="protein sequence ID" value="KZV50742.1"/>
    <property type="molecule type" value="Genomic_DNA"/>
</dbReference>